<dbReference type="GO" id="GO:0022857">
    <property type="term" value="F:transmembrane transporter activity"/>
    <property type="evidence" value="ECO:0007669"/>
    <property type="project" value="InterPro"/>
</dbReference>
<keyword evidence="7 8" id="KW-0472">Membrane</keyword>
<feature type="transmembrane region" description="Helical" evidence="8">
    <location>
        <begin position="131"/>
        <end position="153"/>
    </location>
</feature>
<reference evidence="9 10" key="1">
    <citation type="submission" date="2017-02" db="EMBL/GenBank/DDBJ databases">
        <authorList>
            <person name="Peterson S.W."/>
        </authorList>
    </citation>
    <scope>NUCLEOTIDE SEQUENCE [LARGE SCALE GENOMIC DNA]</scope>
    <source>
        <strain evidence="9 10">LSP_Lj1</strain>
    </source>
</reference>
<dbReference type="GO" id="GO:0033214">
    <property type="term" value="P:siderophore-iron import into cell"/>
    <property type="evidence" value="ECO:0007669"/>
    <property type="project" value="TreeGrafter"/>
</dbReference>
<comment type="subcellular location">
    <subcellularLocation>
        <location evidence="1">Cell membrane</location>
        <topology evidence="1">Multi-pass membrane protein</topology>
    </subcellularLocation>
</comment>
<dbReference type="PANTHER" id="PTHR30472:SF1">
    <property type="entry name" value="FE(3+) DICITRATE TRANSPORT SYSTEM PERMEASE PROTEIN FECC-RELATED"/>
    <property type="match status" value="1"/>
</dbReference>
<dbReference type="InterPro" id="IPR037294">
    <property type="entry name" value="ABC_BtuC-like"/>
</dbReference>
<feature type="transmembrane region" description="Helical" evidence="8">
    <location>
        <begin position="73"/>
        <end position="94"/>
    </location>
</feature>
<evidence type="ECO:0000313" key="9">
    <source>
        <dbReference type="EMBL" id="SJN43235.1"/>
    </source>
</evidence>
<dbReference type="EMBL" id="FUKQ01000052">
    <property type="protein sequence ID" value="SJN43235.1"/>
    <property type="molecule type" value="Genomic_DNA"/>
</dbReference>
<evidence type="ECO:0000256" key="5">
    <source>
        <dbReference type="ARBA" id="ARBA00022692"/>
    </source>
</evidence>
<dbReference type="Pfam" id="PF01032">
    <property type="entry name" value="FecCD"/>
    <property type="match status" value="1"/>
</dbReference>
<keyword evidence="4" id="KW-1003">Cell membrane</keyword>
<feature type="transmembrane region" description="Helical" evidence="8">
    <location>
        <begin position="173"/>
        <end position="193"/>
    </location>
</feature>
<dbReference type="STRING" id="1255658.FM114_14110"/>
<evidence type="ECO:0000256" key="2">
    <source>
        <dbReference type="ARBA" id="ARBA00007935"/>
    </source>
</evidence>
<proteinExistence type="inferred from homology"/>
<gene>
    <name evidence="9" type="ORF">FM114_14110</name>
</gene>
<dbReference type="AlphaFoldDB" id="A0A1R4KG67"/>
<dbReference type="InterPro" id="IPR000522">
    <property type="entry name" value="ABC_transptr_permease_BtuC"/>
</dbReference>
<feature type="transmembrane region" description="Helical" evidence="8">
    <location>
        <begin position="289"/>
        <end position="307"/>
    </location>
</feature>
<name>A0A1R4KG67_9ACTN</name>
<dbReference type="CDD" id="cd06550">
    <property type="entry name" value="TM_ABC_iron-siderophores_like"/>
    <property type="match status" value="1"/>
</dbReference>
<dbReference type="SUPFAM" id="SSF81345">
    <property type="entry name" value="ABC transporter involved in vitamin B12 uptake, BtuC"/>
    <property type="match status" value="1"/>
</dbReference>
<dbReference type="PANTHER" id="PTHR30472">
    <property type="entry name" value="FERRIC ENTEROBACTIN TRANSPORT SYSTEM PERMEASE PROTEIN"/>
    <property type="match status" value="1"/>
</dbReference>
<keyword evidence="10" id="KW-1185">Reference proteome</keyword>
<feature type="transmembrane region" description="Helical" evidence="8">
    <location>
        <begin position="261"/>
        <end position="283"/>
    </location>
</feature>
<feature type="transmembrane region" description="Helical" evidence="8">
    <location>
        <begin position="40"/>
        <end position="61"/>
    </location>
</feature>
<keyword evidence="5 8" id="KW-0812">Transmembrane</keyword>
<evidence type="ECO:0000256" key="7">
    <source>
        <dbReference type="ARBA" id="ARBA00023136"/>
    </source>
</evidence>
<keyword evidence="3" id="KW-0813">Transport</keyword>
<protein>
    <submittedName>
        <fullName evidence="9">ABC-type Fe3+-siderophore transport system, permease component</fullName>
    </submittedName>
</protein>
<accession>A0A1R4KG67</accession>
<evidence type="ECO:0000313" key="10">
    <source>
        <dbReference type="Proteomes" id="UP000188342"/>
    </source>
</evidence>
<dbReference type="Proteomes" id="UP000188342">
    <property type="component" value="Unassembled WGS sequence"/>
</dbReference>
<evidence type="ECO:0000256" key="1">
    <source>
        <dbReference type="ARBA" id="ARBA00004651"/>
    </source>
</evidence>
<dbReference type="GO" id="GO:0005886">
    <property type="term" value="C:plasma membrane"/>
    <property type="evidence" value="ECO:0007669"/>
    <property type="project" value="UniProtKB-SubCell"/>
</dbReference>
<evidence type="ECO:0000256" key="8">
    <source>
        <dbReference type="SAM" id="Phobius"/>
    </source>
</evidence>
<evidence type="ECO:0000256" key="6">
    <source>
        <dbReference type="ARBA" id="ARBA00022989"/>
    </source>
</evidence>
<feature type="transmembrane region" description="Helical" evidence="8">
    <location>
        <begin position="100"/>
        <end position="119"/>
    </location>
</feature>
<sequence length="315" mass="31600">MLGALSLFVGSQPVRPDVVLEALRHFDGANQDHVIVVRMRLPRLAVGIIAGLALGSAGTVVQTMTRNPLAEPGLLGINSGAALFVVSGLVFLGADHPGQMMALAMTGALLAGAVVLLVGGAFSTTADPVRLVLAGAAVSTVLGSITSALVLGYPTVFSSFRSWDAGGVAPRPWALVAMGLAALLVGALVALAAARSLDALALGVDAGRAMGVSVRRAWFGGGLSVVVLCGAATALVGPIAFLALAAAIMARRLVGGGLMRLLPTAALAAVVVLLTSDLVGRVILRPVEMEAGIVCALLGAPLFVALARRSRVTTA</sequence>
<dbReference type="Gene3D" id="1.10.3470.10">
    <property type="entry name" value="ABC transporter involved in vitamin B12 uptake, BtuC"/>
    <property type="match status" value="1"/>
</dbReference>
<evidence type="ECO:0000256" key="3">
    <source>
        <dbReference type="ARBA" id="ARBA00022448"/>
    </source>
</evidence>
<evidence type="ECO:0000256" key="4">
    <source>
        <dbReference type="ARBA" id="ARBA00022475"/>
    </source>
</evidence>
<keyword evidence="6 8" id="KW-1133">Transmembrane helix</keyword>
<feature type="transmembrane region" description="Helical" evidence="8">
    <location>
        <begin position="225"/>
        <end position="249"/>
    </location>
</feature>
<comment type="similarity">
    <text evidence="2">Belongs to the binding-protein-dependent transport system permease family. FecCD subfamily.</text>
</comment>
<organism evidence="9 10">
    <name type="scientific">Luteococcus japonicus LSP_Lj1</name>
    <dbReference type="NCBI Taxonomy" id="1255658"/>
    <lineage>
        <taxon>Bacteria</taxon>
        <taxon>Bacillati</taxon>
        <taxon>Actinomycetota</taxon>
        <taxon>Actinomycetes</taxon>
        <taxon>Propionibacteriales</taxon>
        <taxon>Propionibacteriaceae</taxon>
        <taxon>Luteococcus</taxon>
    </lineage>
</organism>